<name>A0ABZ0W5R4_9BACT</name>
<keyword evidence="4 11" id="KW-0479">Metal-binding</keyword>
<dbReference type="InterPro" id="IPR006206">
    <property type="entry name" value="Mevalonate/galactokinase"/>
</dbReference>
<dbReference type="PIRSF" id="PIRSF000530">
    <property type="entry name" value="Galactokinase"/>
    <property type="match status" value="1"/>
</dbReference>
<evidence type="ECO:0000313" key="17">
    <source>
        <dbReference type="Proteomes" id="UP001325680"/>
    </source>
</evidence>
<sequence>MTIDNLKLEFEKNFNKPAQHIFFCPGRVNLIGEHIDYNGGMVMPCAITMGTTLLVAKNDDNIFRFRAVDFPETTDVARQSSYSKTGYEWFNYPVGVIHEFTQAGVELSGLDFLFSGNLPIGSGLSSSASIEVLTAHALNELFNGGMSKVELALLGKRVENEFMGLNSGIMDQFAVAMGKDSNAVLLNCDTLDYEYLPFEIGDYVLAIVNTNKPRKLVESKYNERFNECRAALKQLQQALSVDHLCEVSIEDFNKHRSLINDATVENRALHVISEDQRVKDARQALVSGNIKRFGELMYASHASLQSLYEVSGIELDTIVDFCKTFDDCIGARMTGAGFGGCAIALVKKESFDDFGVQLAKYYNEKVGYQPGIFSSVIAEGVRTIV</sequence>
<keyword evidence="2 11" id="KW-0963">Cytoplasm</keyword>
<dbReference type="NCBIfam" id="TIGR00131">
    <property type="entry name" value="gal_kin"/>
    <property type="match status" value="1"/>
</dbReference>
<evidence type="ECO:0000256" key="10">
    <source>
        <dbReference type="ARBA" id="ARBA00023277"/>
    </source>
</evidence>
<dbReference type="EMBL" id="CP139960">
    <property type="protein sequence ID" value="WQD37963.1"/>
    <property type="molecule type" value="Genomic_DNA"/>
</dbReference>
<evidence type="ECO:0000259" key="15">
    <source>
        <dbReference type="Pfam" id="PF10509"/>
    </source>
</evidence>
<keyword evidence="17" id="KW-1185">Reference proteome</keyword>
<feature type="binding site" evidence="11">
    <location>
        <begin position="33"/>
        <end position="36"/>
    </location>
    <ligand>
        <name>substrate</name>
    </ligand>
</feature>
<evidence type="ECO:0000259" key="13">
    <source>
        <dbReference type="Pfam" id="PF00288"/>
    </source>
</evidence>
<keyword evidence="8 11" id="KW-0460">Magnesium</keyword>
<evidence type="ECO:0000256" key="6">
    <source>
        <dbReference type="ARBA" id="ARBA00022777"/>
    </source>
</evidence>
<dbReference type="InterPro" id="IPR022963">
    <property type="entry name" value="Galactokinase_bac"/>
</dbReference>
<feature type="binding site" evidence="11">
    <location>
        <position position="127"/>
    </location>
    <ligand>
        <name>Mg(2+)</name>
        <dbReference type="ChEBI" id="CHEBI:18420"/>
    </ligand>
</feature>
<feature type="domain" description="GHMP kinase C-terminal" evidence="14">
    <location>
        <begin position="282"/>
        <end position="360"/>
    </location>
</feature>
<comment type="similarity">
    <text evidence="1 11">Belongs to the GHMP kinase family. GalK subfamily.</text>
</comment>
<feature type="domain" description="GHMP kinase N-terminal" evidence="13">
    <location>
        <begin position="91"/>
        <end position="179"/>
    </location>
</feature>
<dbReference type="InterPro" id="IPR013750">
    <property type="entry name" value="GHMP_kinase_C_dom"/>
</dbReference>
<reference evidence="16 17" key="1">
    <citation type="submission" date="2023-12" db="EMBL/GenBank/DDBJ databases">
        <title>Genome sequencing and assembly of bacterial species from a model synthetic community.</title>
        <authorList>
            <person name="Hogle S.L."/>
        </authorList>
    </citation>
    <scope>NUCLEOTIDE SEQUENCE [LARGE SCALE GENOMIC DNA]</scope>
    <source>
        <strain evidence="16 17">HAMBI_3031</strain>
    </source>
</reference>
<dbReference type="HAMAP" id="MF_00246">
    <property type="entry name" value="Galactokinase"/>
    <property type="match status" value="1"/>
</dbReference>
<dbReference type="EC" id="2.7.1.6" evidence="11 12"/>
<evidence type="ECO:0000256" key="9">
    <source>
        <dbReference type="ARBA" id="ARBA00023144"/>
    </source>
</evidence>
<proteinExistence type="inferred from homology"/>
<comment type="subcellular location">
    <subcellularLocation>
        <location evidence="11">Cytoplasm</location>
    </subcellularLocation>
</comment>
<dbReference type="PROSITE" id="PS00106">
    <property type="entry name" value="GALACTOKINASE"/>
    <property type="match status" value="1"/>
</dbReference>
<accession>A0ABZ0W5R4</accession>
<dbReference type="InterPro" id="IPR000705">
    <property type="entry name" value="Galactokinase"/>
</dbReference>
<evidence type="ECO:0000256" key="3">
    <source>
        <dbReference type="ARBA" id="ARBA00022679"/>
    </source>
</evidence>
<protein>
    <recommendedName>
        <fullName evidence="11 12">Galactokinase</fullName>
        <ecNumber evidence="11 12">2.7.1.6</ecNumber>
    </recommendedName>
    <alternativeName>
        <fullName evidence="11">Galactose kinase</fullName>
    </alternativeName>
</protein>
<feature type="site" description="Transition state stabilizer" evidence="11">
    <location>
        <position position="27"/>
    </location>
</feature>
<dbReference type="InterPro" id="IPR014721">
    <property type="entry name" value="Ribsml_uS5_D2-typ_fold_subgr"/>
</dbReference>
<evidence type="ECO:0000256" key="2">
    <source>
        <dbReference type="ARBA" id="ARBA00022490"/>
    </source>
</evidence>
<dbReference type="InterPro" id="IPR019741">
    <property type="entry name" value="Galactokinase_CS"/>
</dbReference>
<dbReference type="InterPro" id="IPR006203">
    <property type="entry name" value="GHMP_knse_ATP-bd_CS"/>
</dbReference>
<dbReference type="Pfam" id="PF08544">
    <property type="entry name" value="GHMP_kinases_C"/>
    <property type="match status" value="1"/>
</dbReference>
<dbReference type="Gene3D" id="3.30.230.10">
    <property type="match status" value="1"/>
</dbReference>
<dbReference type="NCBIfam" id="NF003705">
    <property type="entry name" value="PRK05322.1"/>
    <property type="match status" value="1"/>
</dbReference>
<feature type="domain" description="Galactokinase N-terminal" evidence="15">
    <location>
        <begin position="9"/>
        <end position="57"/>
    </location>
</feature>
<evidence type="ECO:0000256" key="5">
    <source>
        <dbReference type="ARBA" id="ARBA00022741"/>
    </source>
</evidence>
<dbReference type="PANTHER" id="PTHR10457:SF7">
    <property type="entry name" value="GALACTOKINASE-RELATED"/>
    <property type="match status" value="1"/>
</dbReference>
<dbReference type="InterPro" id="IPR020568">
    <property type="entry name" value="Ribosomal_Su5_D2-typ_SF"/>
</dbReference>
<dbReference type="SUPFAM" id="SSF55060">
    <property type="entry name" value="GHMP Kinase, C-terminal domain"/>
    <property type="match status" value="1"/>
</dbReference>
<keyword evidence="10 11" id="KW-0119">Carbohydrate metabolism</keyword>
<feature type="active site" description="Proton acceptor" evidence="11">
    <location>
        <position position="171"/>
    </location>
</feature>
<feature type="binding site" evidence="11">
    <location>
        <position position="221"/>
    </location>
    <ligand>
        <name>substrate</name>
    </ligand>
</feature>
<dbReference type="SUPFAM" id="SSF54211">
    <property type="entry name" value="Ribosomal protein S5 domain 2-like"/>
    <property type="match status" value="1"/>
</dbReference>
<keyword evidence="3 11" id="KW-0808">Transferase</keyword>
<dbReference type="PRINTS" id="PR00959">
    <property type="entry name" value="MEVGALKINASE"/>
</dbReference>
<keyword evidence="5 11" id="KW-0547">Nucleotide-binding</keyword>
<dbReference type="Gene3D" id="3.30.70.890">
    <property type="entry name" value="GHMP kinase, C-terminal domain"/>
    <property type="match status" value="1"/>
</dbReference>
<dbReference type="InterPro" id="IPR036554">
    <property type="entry name" value="GHMP_kinase_C_sf"/>
</dbReference>
<keyword evidence="9 11" id="KW-0299">Galactose metabolism</keyword>
<evidence type="ECO:0000256" key="1">
    <source>
        <dbReference type="ARBA" id="ARBA00006566"/>
    </source>
</evidence>
<evidence type="ECO:0000256" key="11">
    <source>
        <dbReference type="HAMAP-Rule" id="MF_00246"/>
    </source>
</evidence>
<comment type="catalytic activity">
    <reaction evidence="11">
        <text>alpha-D-galactose + ATP = alpha-D-galactose 1-phosphate + ADP + H(+)</text>
        <dbReference type="Rhea" id="RHEA:13553"/>
        <dbReference type="ChEBI" id="CHEBI:15378"/>
        <dbReference type="ChEBI" id="CHEBI:28061"/>
        <dbReference type="ChEBI" id="CHEBI:30616"/>
        <dbReference type="ChEBI" id="CHEBI:58336"/>
        <dbReference type="ChEBI" id="CHEBI:456216"/>
        <dbReference type="EC" id="2.7.1.6"/>
    </reaction>
</comment>
<dbReference type="RefSeq" id="WP_114790713.1">
    <property type="nucleotide sequence ID" value="NZ_CP139960.1"/>
</dbReference>
<evidence type="ECO:0000256" key="12">
    <source>
        <dbReference type="NCBIfam" id="TIGR00131"/>
    </source>
</evidence>
<feature type="binding site" evidence="11">
    <location>
        <position position="159"/>
    </location>
    <ligand>
        <name>Mg(2+)</name>
        <dbReference type="ChEBI" id="CHEBI:18420"/>
    </ligand>
</feature>
<dbReference type="PROSITE" id="PS00627">
    <property type="entry name" value="GHMP_KINASES_ATP"/>
    <property type="match status" value="1"/>
</dbReference>
<dbReference type="InterPro" id="IPR019539">
    <property type="entry name" value="GalKase_N"/>
</dbReference>
<comment type="caution">
    <text evidence="11">Lacks conserved residue(s) required for the propagation of feature annotation.</text>
</comment>
<feature type="binding site" evidence="11">
    <location>
        <begin position="121"/>
        <end position="127"/>
    </location>
    <ligand>
        <name>ATP</name>
        <dbReference type="ChEBI" id="CHEBI:30616"/>
    </ligand>
</feature>
<gene>
    <name evidence="11" type="primary">galK</name>
    <name evidence="16" type="ORF">U0035_20050</name>
</gene>
<organism evidence="16 17">
    <name type="scientific">Niabella yanshanensis</name>
    <dbReference type="NCBI Taxonomy" id="577386"/>
    <lineage>
        <taxon>Bacteria</taxon>
        <taxon>Pseudomonadati</taxon>
        <taxon>Bacteroidota</taxon>
        <taxon>Chitinophagia</taxon>
        <taxon>Chitinophagales</taxon>
        <taxon>Chitinophagaceae</taxon>
        <taxon>Niabella</taxon>
    </lineage>
</organism>
<evidence type="ECO:0000256" key="4">
    <source>
        <dbReference type="ARBA" id="ARBA00022723"/>
    </source>
</evidence>
<dbReference type="PANTHER" id="PTHR10457">
    <property type="entry name" value="MEVALONATE KINASE/GALACTOKINASE"/>
    <property type="match status" value="1"/>
</dbReference>
<evidence type="ECO:0000313" key="16">
    <source>
        <dbReference type="EMBL" id="WQD37963.1"/>
    </source>
</evidence>
<dbReference type="GO" id="GO:0004335">
    <property type="term" value="F:galactokinase activity"/>
    <property type="evidence" value="ECO:0007669"/>
    <property type="project" value="UniProtKB-EC"/>
</dbReference>
<comment type="pathway">
    <text evidence="11">Carbohydrate metabolism; galactose metabolism.</text>
</comment>
<dbReference type="Proteomes" id="UP001325680">
    <property type="component" value="Chromosome"/>
</dbReference>
<keyword evidence="6 11" id="KW-0418">Kinase</keyword>
<dbReference type="PRINTS" id="PR00473">
    <property type="entry name" value="GALCTOKINASE"/>
</dbReference>
<dbReference type="InterPro" id="IPR006204">
    <property type="entry name" value="GHMP_kinase_N_dom"/>
</dbReference>
<keyword evidence="7 11" id="KW-0067">ATP-binding</keyword>
<evidence type="ECO:0000256" key="8">
    <source>
        <dbReference type="ARBA" id="ARBA00022842"/>
    </source>
</evidence>
<dbReference type="Pfam" id="PF10509">
    <property type="entry name" value="GalKase_gal_bdg"/>
    <property type="match status" value="1"/>
</dbReference>
<comment type="function">
    <text evidence="11">Catalyzes the transfer of the gamma-phosphate of ATP to D-galactose to form alpha-D-galactose-1-phosphate (Gal-1-P).</text>
</comment>
<dbReference type="Pfam" id="PF00288">
    <property type="entry name" value="GHMP_kinases_N"/>
    <property type="match status" value="1"/>
</dbReference>
<evidence type="ECO:0000256" key="7">
    <source>
        <dbReference type="ARBA" id="ARBA00022840"/>
    </source>
</evidence>
<evidence type="ECO:0000259" key="14">
    <source>
        <dbReference type="Pfam" id="PF08544"/>
    </source>
</evidence>